<dbReference type="Gene3D" id="2.60.40.3330">
    <property type="match status" value="1"/>
</dbReference>
<reference evidence="6 7" key="1">
    <citation type="journal article" date="2017" name="Curr. Biol.">
        <title>Genome architecture and evolution of a unichromosomal asexual nematode.</title>
        <authorList>
            <person name="Fradin H."/>
            <person name="Zegar C."/>
            <person name="Gutwein M."/>
            <person name="Lucas J."/>
            <person name="Kovtun M."/>
            <person name="Corcoran D."/>
            <person name="Baugh L.R."/>
            <person name="Kiontke K."/>
            <person name="Gunsalus K."/>
            <person name="Fitch D.H."/>
            <person name="Piano F."/>
        </authorList>
    </citation>
    <scope>NUCLEOTIDE SEQUENCE [LARGE SCALE GENOMIC DNA]</scope>
    <source>
        <strain evidence="6">PF1309</strain>
    </source>
</reference>
<dbReference type="GO" id="GO:0009986">
    <property type="term" value="C:cell surface"/>
    <property type="evidence" value="ECO:0007669"/>
    <property type="project" value="InterPro"/>
</dbReference>
<dbReference type="AlphaFoldDB" id="A0A2A2K6V8"/>
<dbReference type="OrthoDB" id="5826894at2759"/>
<evidence type="ECO:0000313" key="7">
    <source>
        <dbReference type="Proteomes" id="UP000218231"/>
    </source>
</evidence>
<comment type="similarity">
    <text evidence="2">Belongs to the nematode transthyretin-like family.</text>
</comment>
<dbReference type="EMBL" id="LIAE01009483">
    <property type="protein sequence ID" value="PAV69641.1"/>
    <property type="molecule type" value="Genomic_DNA"/>
</dbReference>
<comment type="subcellular location">
    <subcellularLocation>
        <location evidence="1">Secreted</location>
    </subcellularLocation>
</comment>
<keyword evidence="3" id="KW-0964">Secreted</keyword>
<protein>
    <recommendedName>
        <fullName evidence="8">Transthyretin-like family protein</fullName>
    </recommendedName>
</protein>
<organism evidence="6 7">
    <name type="scientific">Diploscapter pachys</name>
    <dbReference type="NCBI Taxonomy" id="2018661"/>
    <lineage>
        <taxon>Eukaryota</taxon>
        <taxon>Metazoa</taxon>
        <taxon>Ecdysozoa</taxon>
        <taxon>Nematoda</taxon>
        <taxon>Chromadorea</taxon>
        <taxon>Rhabditida</taxon>
        <taxon>Rhabditina</taxon>
        <taxon>Rhabditomorpha</taxon>
        <taxon>Rhabditoidea</taxon>
        <taxon>Rhabditidae</taxon>
        <taxon>Diploscapter</taxon>
    </lineage>
</organism>
<comment type="caution">
    <text evidence="6">The sequence shown here is derived from an EMBL/GenBank/DDBJ whole genome shotgun (WGS) entry which is preliminary data.</text>
</comment>
<feature type="signal peptide" evidence="5">
    <location>
        <begin position="1"/>
        <end position="19"/>
    </location>
</feature>
<evidence type="ECO:0000256" key="1">
    <source>
        <dbReference type="ARBA" id="ARBA00004613"/>
    </source>
</evidence>
<dbReference type="InterPro" id="IPR038479">
    <property type="entry name" value="Transthyretin-like_sf"/>
</dbReference>
<dbReference type="PANTHER" id="PTHR21700:SF38">
    <property type="entry name" value="TRANSTHYRETIN-RELATED FAMILY DOMAIN-RELATED"/>
    <property type="match status" value="1"/>
</dbReference>
<keyword evidence="4 5" id="KW-0732">Signal</keyword>
<evidence type="ECO:0000256" key="5">
    <source>
        <dbReference type="SAM" id="SignalP"/>
    </source>
</evidence>
<dbReference type="PANTHER" id="PTHR21700">
    <property type="entry name" value="TRANSTHYRETIN-LIKE FAMILY PROTEIN-RELATED"/>
    <property type="match status" value="1"/>
</dbReference>
<dbReference type="Pfam" id="PF01060">
    <property type="entry name" value="TTR-52"/>
    <property type="match status" value="1"/>
</dbReference>
<dbReference type="InterPro" id="IPR001534">
    <property type="entry name" value="Transthyretin-like"/>
</dbReference>
<proteinExistence type="inferred from homology"/>
<evidence type="ECO:0008006" key="8">
    <source>
        <dbReference type="Google" id="ProtNLM"/>
    </source>
</evidence>
<dbReference type="GO" id="GO:0005576">
    <property type="term" value="C:extracellular region"/>
    <property type="evidence" value="ECO:0007669"/>
    <property type="project" value="UniProtKB-SubCell"/>
</dbReference>
<keyword evidence="7" id="KW-1185">Reference proteome</keyword>
<evidence type="ECO:0000256" key="3">
    <source>
        <dbReference type="ARBA" id="ARBA00022525"/>
    </source>
</evidence>
<dbReference type="Proteomes" id="UP000218231">
    <property type="component" value="Unassembled WGS sequence"/>
</dbReference>
<evidence type="ECO:0000313" key="6">
    <source>
        <dbReference type="EMBL" id="PAV69641.1"/>
    </source>
</evidence>
<gene>
    <name evidence="6" type="ORF">WR25_25054</name>
</gene>
<evidence type="ECO:0000256" key="2">
    <source>
        <dbReference type="ARBA" id="ARBA00010112"/>
    </source>
</evidence>
<feature type="chain" id="PRO_5012539244" description="Transthyretin-like family protein" evidence="5">
    <location>
        <begin position="20"/>
        <end position="139"/>
    </location>
</feature>
<name>A0A2A2K6V8_9BILA</name>
<accession>A0A2A2K6V8</accession>
<sequence length="139" mass="16171">MDRLFQILSISFLAGLVFSADVHVRGQIHCSNRIGSQRMTVRLMERDFSGYFLLGLFDPDDELDRTEVLYGEHFTLDGNAWEVGDIEPYLAVTHSCNDGVEKTVVIPLEMYRTQNYYHHNYMLGDFLLTPDLELIDYWL</sequence>
<evidence type="ECO:0000256" key="4">
    <source>
        <dbReference type="ARBA" id="ARBA00022729"/>
    </source>
</evidence>